<accession>A0ABM1LN95</accession>
<dbReference type="GeneID" id="107880872"/>
<dbReference type="Proteomes" id="UP000694861">
    <property type="component" value="Linkage group LG1"/>
</dbReference>
<dbReference type="PANTHER" id="PTHR31286:SF99">
    <property type="entry name" value="DUF4283 DOMAIN-CONTAINING PROTEIN"/>
    <property type="match status" value="1"/>
</dbReference>
<reference evidence="2" key="1">
    <citation type="journal article" date="2012" name="Nat. Commun.">
        <title>The genome of Prunus mume.</title>
        <authorList>
            <person name="Zhang Q."/>
            <person name="Chen W."/>
            <person name="Sun L."/>
            <person name="Zhao F."/>
            <person name="Huang B."/>
            <person name="Yang W."/>
            <person name="Tao Y."/>
            <person name="Wang J."/>
            <person name="Yuan Z."/>
            <person name="Fan G."/>
            <person name="Xing Z."/>
            <person name="Han C."/>
            <person name="Pan H."/>
            <person name="Zhong X."/>
            <person name="Shi W."/>
            <person name="Liang X."/>
            <person name="Du D."/>
            <person name="Sun F."/>
            <person name="Xu Z."/>
            <person name="Hao R."/>
            <person name="Lv T."/>
            <person name="Lv Y."/>
            <person name="Zheng Z."/>
            <person name="Sun M."/>
            <person name="Luo L."/>
            <person name="Cai M."/>
            <person name="Gao Y."/>
            <person name="Wang J."/>
            <person name="Yin Y."/>
            <person name="Xu X."/>
            <person name="Cheng T."/>
            <person name="Wang J."/>
        </authorList>
    </citation>
    <scope>NUCLEOTIDE SEQUENCE [LARGE SCALE GENOMIC DNA]</scope>
</reference>
<sequence length="206" mass="23579">MEEGSPGAFLQNYRMTERSRLSTEPAADCEMTHEQPPTTPTELAQVPNPSTFSCSFKDKLMNKMSMAKNFGVDVNSLEADYDDLNDEEDVVTSCEERGPGIQFSKKAMTRLCEPWQHALIIKLLGRPHTYNFLHARLQQKWNLKGGWKLIDLVNDYFVVKFDLEEDLNSVLTGGPWIISGQYLVMQKWRPGFCLATAHITRMVDWI</sequence>
<dbReference type="InterPro" id="IPR025558">
    <property type="entry name" value="DUF4283"/>
</dbReference>
<proteinExistence type="predicted"/>
<dbReference type="Pfam" id="PF14111">
    <property type="entry name" value="DUF4283"/>
    <property type="match status" value="1"/>
</dbReference>
<dbReference type="PANTHER" id="PTHR31286">
    <property type="entry name" value="GLYCINE-RICH CELL WALL STRUCTURAL PROTEIN 1.8-LIKE"/>
    <property type="match status" value="1"/>
</dbReference>
<gene>
    <name evidence="3" type="primary">LOC107880872</name>
</gene>
<reference evidence="3" key="2">
    <citation type="submission" date="2025-08" db="UniProtKB">
        <authorList>
            <consortium name="RefSeq"/>
        </authorList>
    </citation>
    <scope>IDENTIFICATION</scope>
</reference>
<protein>
    <submittedName>
        <fullName evidence="3">Uncharacterized protein LOC107880872</fullName>
    </submittedName>
</protein>
<feature type="domain" description="DUF4283" evidence="1">
    <location>
        <begin position="113"/>
        <end position="194"/>
    </location>
</feature>
<name>A0ABM1LN95_PRUMU</name>
<keyword evidence="2" id="KW-1185">Reference proteome</keyword>
<evidence type="ECO:0000313" key="2">
    <source>
        <dbReference type="Proteomes" id="UP000694861"/>
    </source>
</evidence>
<evidence type="ECO:0000259" key="1">
    <source>
        <dbReference type="Pfam" id="PF14111"/>
    </source>
</evidence>
<dbReference type="InterPro" id="IPR040256">
    <property type="entry name" value="At4g02000-like"/>
</dbReference>
<evidence type="ECO:0000313" key="3">
    <source>
        <dbReference type="RefSeq" id="XP_016648872.1"/>
    </source>
</evidence>
<dbReference type="RefSeq" id="XP_016648872.1">
    <property type="nucleotide sequence ID" value="XM_016793386.1"/>
</dbReference>
<organism evidence="2 3">
    <name type="scientific">Prunus mume</name>
    <name type="common">Japanese apricot</name>
    <name type="synonym">Armeniaca mume</name>
    <dbReference type="NCBI Taxonomy" id="102107"/>
    <lineage>
        <taxon>Eukaryota</taxon>
        <taxon>Viridiplantae</taxon>
        <taxon>Streptophyta</taxon>
        <taxon>Embryophyta</taxon>
        <taxon>Tracheophyta</taxon>
        <taxon>Spermatophyta</taxon>
        <taxon>Magnoliopsida</taxon>
        <taxon>eudicotyledons</taxon>
        <taxon>Gunneridae</taxon>
        <taxon>Pentapetalae</taxon>
        <taxon>rosids</taxon>
        <taxon>fabids</taxon>
        <taxon>Rosales</taxon>
        <taxon>Rosaceae</taxon>
        <taxon>Amygdaloideae</taxon>
        <taxon>Amygdaleae</taxon>
        <taxon>Prunus</taxon>
    </lineage>
</organism>